<dbReference type="InterPro" id="IPR035647">
    <property type="entry name" value="EFG_III/V"/>
</dbReference>
<evidence type="ECO:0000313" key="4">
    <source>
        <dbReference type="EMBL" id="CAF4287126.1"/>
    </source>
</evidence>
<dbReference type="AlphaFoldDB" id="A0A8S2TGB6"/>
<dbReference type="GO" id="GO:0005829">
    <property type="term" value="C:cytosol"/>
    <property type="evidence" value="ECO:0007669"/>
    <property type="project" value="TreeGrafter"/>
</dbReference>
<dbReference type="SUPFAM" id="SSF50447">
    <property type="entry name" value="Translation proteins"/>
    <property type="match status" value="1"/>
</dbReference>
<keyword evidence="1" id="KW-0963">Cytoplasm</keyword>
<feature type="non-terminal residue" evidence="5">
    <location>
        <position position="90"/>
    </location>
</feature>
<evidence type="ECO:0000256" key="2">
    <source>
        <dbReference type="ARBA" id="ARBA00022768"/>
    </source>
</evidence>
<dbReference type="EMBL" id="CAJOBJ010033758">
    <property type="protein sequence ID" value="CAF4288210.1"/>
    <property type="molecule type" value="Genomic_DNA"/>
</dbReference>
<keyword evidence="2" id="KW-0251">Elongation factor</keyword>
<keyword evidence="3" id="KW-0648">Protein biosynthesis</keyword>
<proteinExistence type="predicted"/>
<dbReference type="PANTHER" id="PTHR42908:SF10">
    <property type="entry name" value="EUKARYOTIC TRANSLATION ELONGATION FACTOR 2"/>
    <property type="match status" value="1"/>
</dbReference>
<name>A0A8S2TGB6_9BILA</name>
<dbReference type="InterPro" id="IPR009000">
    <property type="entry name" value="Transl_B-barrel_sf"/>
</dbReference>
<dbReference type="SUPFAM" id="SSF54980">
    <property type="entry name" value="EF-G C-terminal domain-like"/>
    <property type="match status" value="1"/>
</dbReference>
<protein>
    <submittedName>
        <fullName evidence="5">Uncharacterized protein</fullName>
    </submittedName>
</protein>
<evidence type="ECO:0000256" key="1">
    <source>
        <dbReference type="ARBA" id="ARBA00022490"/>
    </source>
</evidence>
<sequence>MVGDRCMPMNSVPAGNVVALSGIDKCLVKTATITTSPDAHNFRVMKFSVSPVVRVAVDAKDPTDHAKLVEGLKKLVQADSLVQVLNENGQ</sequence>
<dbReference type="Gene3D" id="2.40.30.10">
    <property type="entry name" value="Translation factors"/>
    <property type="match status" value="1"/>
</dbReference>
<dbReference type="GO" id="GO:0043022">
    <property type="term" value="F:ribosome binding"/>
    <property type="evidence" value="ECO:0007669"/>
    <property type="project" value="TreeGrafter"/>
</dbReference>
<dbReference type="EMBL" id="CAJOBJ010033557">
    <property type="protein sequence ID" value="CAF4287126.1"/>
    <property type="molecule type" value="Genomic_DNA"/>
</dbReference>
<dbReference type="PANTHER" id="PTHR42908">
    <property type="entry name" value="TRANSLATION ELONGATION FACTOR-RELATED"/>
    <property type="match status" value="1"/>
</dbReference>
<dbReference type="Proteomes" id="UP000681720">
    <property type="component" value="Unassembled WGS sequence"/>
</dbReference>
<reference evidence="5" key="1">
    <citation type="submission" date="2021-02" db="EMBL/GenBank/DDBJ databases">
        <authorList>
            <person name="Nowell W R."/>
        </authorList>
    </citation>
    <scope>NUCLEOTIDE SEQUENCE</scope>
</reference>
<evidence type="ECO:0000313" key="6">
    <source>
        <dbReference type="Proteomes" id="UP000681720"/>
    </source>
</evidence>
<dbReference type="Gene3D" id="3.30.70.870">
    <property type="entry name" value="Elongation Factor G (Translational Gtpase), domain 3"/>
    <property type="match status" value="1"/>
</dbReference>
<evidence type="ECO:0000256" key="3">
    <source>
        <dbReference type="ARBA" id="ARBA00022917"/>
    </source>
</evidence>
<comment type="caution">
    <text evidence="5">The sequence shown here is derived from an EMBL/GenBank/DDBJ whole genome shotgun (WGS) entry which is preliminary data.</text>
</comment>
<dbReference type="GO" id="GO:0003746">
    <property type="term" value="F:translation elongation factor activity"/>
    <property type="evidence" value="ECO:0007669"/>
    <property type="project" value="UniProtKB-KW"/>
</dbReference>
<organism evidence="5 6">
    <name type="scientific">Rotaria magnacalcarata</name>
    <dbReference type="NCBI Taxonomy" id="392030"/>
    <lineage>
        <taxon>Eukaryota</taxon>
        <taxon>Metazoa</taxon>
        <taxon>Spiralia</taxon>
        <taxon>Gnathifera</taxon>
        <taxon>Rotifera</taxon>
        <taxon>Eurotatoria</taxon>
        <taxon>Bdelloidea</taxon>
        <taxon>Philodinida</taxon>
        <taxon>Philodinidae</taxon>
        <taxon>Rotaria</taxon>
    </lineage>
</organism>
<accession>A0A8S2TGB6</accession>
<dbReference type="GO" id="GO:1990904">
    <property type="term" value="C:ribonucleoprotein complex"/>
    <property type="evidence" value="ECO:0007669"/>
    <property type="project" value="TreeGrafter"/>
</dbReference>
<gene>
    <name evidence="4" type="ORF">GIL414_LOCUS25237</name>
    <name evidence="5" type="ORF">GIL414_LOCUS25284</name>
</gene>
<dbReference type="GO" id="GO:0003924">
    <property type="term" value="F:GTPase activity"/>
    <property type="evidence" value="ECO:0007669"/>
    <property type="project" value="TreeGrafter"/>
</dbReference>
<evidence type="ECO:0000313" key="5">
    <source>
        <dbReference type="EMBL" id="CAF4288210.1"/>
    </source>
</evidence>